<dbReference type="EMBL" id="BTGU01016092">
    <property type="protein sequence ID" value="GMN74355.1"/>
    <property type="molecule type" value="Genomic_DNA"/>
</dbReference>
<organism evidence="10 11">
    <name type="scientific">Ficus carica</name>
    <name type="common">Common fig</name>
    <dbReference type="NCBI Taxonomy" id="3494"/>
    <lineage>
        <taxon>Eukaryota</taxon>
        <taxon>Viridiplantae</taxon>
        <taxon>Streptophyta</taxon>
        <taxon>Embryophyta</taxon>
        <taxon>Tracheophyta</taxon>
        <taxon>Spermatophyta</taxon>
        <taxon>Magnoliopsida</taxon>
        <taxon>eudicotyledons</taxon>
        <taxon>Gunneridae</taxon>
        <taxon>Pentapetalae</taxon>
        <taxon>rosids</taxon>
        <taxon>fabids</taxon>
        <taxon>Rosales</taxon>
        <taxon>Moraceae</taxon>
        <taxon>Ficeae</taxon>
        <taxon>Ficus</taxon>
    </lineage>
</organism>
<name>A0AA88EJ53_FICCA</name>
<dbReference type="SUPFAM" id="SSF48264">
    <property type="entry name" value="Cytochrome P450"/>
    <property type="match status" value="1"/>
</dbReference>
<dbReference type="EMBL" id="BTGU01016107">
    <property type="protein sequence ID" value="GMN74410.1"/>
    <property type="molecule type" value="Genomic_DNA"/>
</dbReference>
<comment type="caution">
    <text evidence="10">The sequence shown here is derived from an EMBL/GenBank/DDBJ whole genome shotgun (WGS) entry which is preliminary data.</text>
</comment>
<evidence type="ECO:0000313" key="10">
    <source>
        <dbReference type="EMBL" id="GMN74410.1"/>
    </source>
</evidence>
<evidence type="ECO:0000256" key="2">
    <source>
        <dbReference type="ARBA" id="ARBA00022723"/>
    </source>
</evidence>
<evidence type="ECO:0000313" key="7">
    <source>
        <dbReference type="EMBL" id="GMN74355.1"/>
    </source>
</evidence>
<dbReference type="AlphaFoldDB" id="A0AA88EJ53"/>
<protein>
    <recommendedName>
        <fullName evidence="12">Cytochrome P450</fullName>
    </recommendedName>
</protein>
<evidence type="ECO:0008006" key="12">
    <source>
        <dbReference type="Google" id="ProtNLM"/>
    </source>
</evidence>
<evidence type="ECO:0000256" key="6">
    <source>
        <dbReference type="SAM" id="SignalP"/>
    </source>
</evidence>
<reference evidence="10" key="1">
    <citation type="submission" date="2023-07" db="EMBL/GenBank/DDBJ databases">
        <title>draft genome sequence of fig (Ficus carica).</title>
        <authorList>
            <person name="Takahashi T."/>
            <person name="Nishimura K."/>
        </authorList>
    </citation>
    <scope>NUCLEOTIDE SEQUENCE</scope>
</reference>
<dbReference type="Proteomes" id="UP001187192">
    <property type="component" value="Unassembled WGS sequence"/>
</dbReference>
<dbReference type="Gene3D" id="1.10.630.10">
    <property type="entry name" value="Cytochrome P450"/>
    <property type="match status" value="1"/>
</dbReference>
<feature type="non-terminal residue" evidence="10">
    <location>
        <position position="117"/>
    </location>
</feature>
<evidence type="ECO:0000313" key="9">
    <source>
        <dbReference type="EMBL" id="GMN74404.1"/>
    </source>
</evidence>
<dbReference type="GO" id="GO:0004497">
    <property type="term" value="F:monooxygenase activity"/>
    <property type="evidence" value="ECO:0007669"/>
    <property type="project" value="UniProtKB-KW"/>
</dbReference>
<dbReference type="PANTHER" id="PTHR47947:SF3">
    <property type="entry name" value="CYTOCHROME P450 81D1-LIKE"/>
    <property type="match status" value="1"/>
</dbReference>
<keyword evidence="1" id="KW-0349">Heme</keyword>
<keyword evidence="4" id="KW-0408">Iron</keyword>
<evidence type="ECO:0000256" key="3">
    <source>
        <dbReference type="ARBA" id="ARBA00023002"/>
    </source>
</evidence>
<dbReference type="Pfam" id="PF00067">
    <property type="entry name" value="p450"/>
    <property type="match status" value="1"/>
</dbReference>
<proteinExistence type="predicted"/>
<gene>
    <name evidence="7" type="ORF">TIFTF001_054995</name>
    <name evidence="8" type="ORF">TIFTF001_054996</name>
    <name evidence="9" type="ORF">TIFTF001_055001</name>
    <name evidence="10" type="ORF">TIFTF001_055002</name>
</gene>
<keyword evidence="11" id="KW-1185">Reference proteome</keyword>
<evidence type="ECO:0000256" key="1">
    <source>
        <dbReference type="ARBA" id="ARBA00022617"/>
    </source>
</evidence>
<evidence type="ECO:0000256" key="4">
    <source>
        <dbReference type="ARBA" id="ARBA00023004"/>
    </source>
</evidence>
<dbReference type="GO" id="GO:0020037">
    <property type="term" value="F:heme binding"/>
    <property type="evidence" value="ECO:0007669"/>
    <property type="project" value="InterPro"/>
</dbReference>
<feature type="chain" id="PRO_5041851700" description="Cytochrome P450" evidence="6">
    <location>
        <begin position="21"/>
        <end position="117"/>
    </location>
</feature>
<keyword evidence="6" id="KW-0732">Signal</keyword>
<feature type="signal peptide" evidence="6">
    <location>
        <begin position="1"/>
        <end position="20"/>
    </location>
</feature>
<keyword evidence="2" id="KW-0479">Metal-binding</keyword>
<evidence type="ECO:0000313" key="11">
    <source>
        <dbReference type="Proteomes" id="UP001187192"/>
    </source>
</evidence>
<dbReference type="InterPro" id="IPR002401">
    <property type="entry name" value="Cyt_P450_E_grp-I"/>
</dbReference>
<dbReference type="GO" id="GO:0016705">
    <property type="term" value="F:oxidoreductase activity, acting on paired donors, with incorporation or reduction of molecular oxygen"/>
    <property type="evidence" value="ECO:0007669"/>
    <property type="project" value="InterPro"/>
</dbReference>
<dbReference type="EMBL" id="BTGU01016106">
    <property type="protein sequence ID" value="GMN74404.1"/>
    <property type="molecule type" value="Genomic_DNA"/>
</dbReference>
<dbReference type="InterPro" id="IPR036396">
    <property type="entry name" value="Cyt_P450_sf"/>
</dbReference>
<keyword evidence="5" id="KW-0503">Monooxygenase</keyword>
<keyword evidence="3" id="KW-0560">Oxidoreductase</keyword>
<dbReference type="InterPro" id="IPR001128">
    <property type="entry name" value="Cyt_P450"/>
</dbReference>
<dbReference type="PRINTS" id="PR00463">
    <property type="entry name" value="EP450I"/>
</dbReference>
<evidence type="ECO:0000256" key="5">
    <source>
        <dbReference type="ARBA" id="ARBA00023033"/>
    </source>
</evidence>
<dbReference type="EMBL" id="BTGU01016093">
    <property type="protein sequence ID" value="GMN74363.1"/>
    <property type="molecule type" value="Genomic_DNA"/>
</dbReference>
<sequence length="117" mass="13244">MFIYLLLFIALYAITNHLLGKIRNYPPSPFPALPIIGHLYLFKKPLYRALSKISNRHGPVLFLQFGSRRILVVSSPSAAEDCLSKHDVIFANRPRLLAGKHFGSNYTSLVYSPYGDH</sequence>
<dbReference type="GO" id="GO:0005506">
    <property type="term" value="F:iron ion binding"/>
    <property type="evidence" value="ECO:0007669"/>
    <property type="project" value="InterPro"/>
</dbReference>
<accession>A0AA88EJ53</accession>
<evidence type="ECO:0000313" key="8">
    <source>
        <dbReference type="EMBL" id="GMN74363.1"/>
    </source>
</evidence>
<dbReference type="InterPro" id="IPR050651">
    <property type="entry name" value="Plant_Cytochrome_P450_Monoox"/>
</dbReference>
<dbReference type="PANTHER" id="PTHR47947">
    <property type="entry name" value="CYTOCHROME P450 82C3-RELATED"/>
    <property type="match status" value="1"/>
</dbReference>